<comment type="caution">
    <text evidence="1">The sequence shown here is derived from an EMBL/GenBank/DDBJ whole genome shotgun (WGS) entry which is preliminary data.</text>
</comment>
<sequence length="295" mass="33025">MNSSFCQIASAIVGLSTAIAIFETIRSWLRLRHIPGPPLAGFSRLWLVWNSLKGRLAYATEEASGKYGSLVRVGPNEIISSDPDVWRKILGVRTEYRRSDWFESIRWNPDGETLGTTLDNQAHKKLRSQLAPGYSGKESNDHEKTMDRTINKFVNFLGEKYLSTENAFRQVDISEKLQYFSVEVISNLAFGKPFGNLDRDEDSLAYIHTTTKHLPLIGVAGFLPWLIRIVRSPIIKGIISRGSDAMGLGEVVVWSENAISERLAAEKRPVKDILDSFISHGLTKAQLEGEMVGVM</sequence>
<name>A0A8T9BXC0_9HELO</name>
<dbReference type="AlphaFoldDB" id="A0A8T9BXC0"/>
<dbReference type="Gene3D" id="1.10.630.10">
    <property type="entry name" value="Cytochrome P450"/>
    <property type="match status" value="1"/>
</dbReference>
<accession>A0A8T9BXC0</accession>
<dbReference type="GO" id="GO:0005506">
    <property type="term" value="F:iron ion binding"/>
    <property type="evidence" value="ECO:0007669"/>
    <property type="project" value="InterPro"/>
</dbReference>
<protein>
    <submittedName>
        <fullName evidence="1">Cytochrome P450 monooxygenase mpaDE</fullName>
    </submittedName>
</protein>
<dbReference type="Pfam" id="PF00067">
    <property type="entry name" value="p450"/>
    <property type="match status" value="1"/>
</dbReference>
<dbReference type="InterPro" id="IPR050121">
    <property type="entry name" value="Cytochrome_P450_monoxygenase"/>
</dbReference>
<dbReference type="InterPro" id="IPR036396">
    <property type="entry name" value="Cyt_P450_sf"/>
</dbReference>
<keyword evidence="1" id="KW-0503">Monooxygenase</keyword>
<dbReference type="GO" id="GO:0004497">
    <property type="term" value="F:monooxygenase activity"/>
    <property type="evidence" value="ECO:0007669"/>
    <property type="project" value="UniProtKB-KW"/>
</dbReference>
<dbReference type="SUPFAM" id="SSF48264">
    <property type="entry name" value="Cytochrome P450"/>
    <property type="match status" value="1"/>
</dbReference>
<evidence type="ECO:0000313" key="2">
    <source>
        <dbReference type="Proteomes" id="UP000469558"/>
    </source>
</evidence>
<gene>
    <name evidence="1" type="primary">mpaDE_1</name>
    <name evidence="1" type="ORF">LSUE1_G007300</name>
</gene>
<proteinExistence type="predicted"/>
<dbReference type="InterPro" id="IPR001128">
    <property type="entry name" value="Cyt_P450"/>
</dbReference>
<dbReference type="GO" id="GO:0016705">
    <property type="term" value="F:oxidoreductase activity, acting on paired donors, with incorporation or reduction of molecular oxygen"/>
    <property type="evidence" value="ECO:0007669"/>
    <property type="project" value="InterPro"/>
</dbReference>
<reference evidence="1 2" key="1">
    <citation type="submission" date="2018-05" db="EMBL/GenBank/DDBJ databases">
        <title>Genome sequencing and assembly of the regulated plant pathogen Lachnellula willkommii and related sister species for the development of diagnostic species identification markers.</title>
        <authorList>
            <person name="Giroux E."/>
            <person name="Bilodeau G."/>
        </authorList>
    </citation>
    <scope>NUCLEOTIDE SEQUENCE [LARGE SCALE GENOMIC DNA]</scope>
    <source>
        <strain evidence="1 2">CBS 268.59</strain>
    </source>
</reference>
<evidence type="ECO:0000313" key="1">
    <source>
        <dbReference type="EMBL" id="TVY62782.1"/>
    </source>
</evidence>
<keyword evidence="1" id="KW-0560">Oxidoreductase</keyword>
<dbReference type="EMBL" id="QGMK01001921">
    <property type="protein sequence ID" value="TVY62782.1"/>
    <property type="molecule type" value="Genomic_DNA"/>
</dbReference>
<keyword evidence="2" id="KW-1185">Reference proteome</keyword>
<dbReference type="OrthoDB" id="1470350at2759"/>
<organism evidence="1 2">
    <name type="scientific">Lachnellula suecica</name>
    <dbReference type="NCBI Taxonomy" id="602035"/>
    <lineage>
        <taxon>Eukaryota</taxon>
        <taxon>Fungi</taxon>
        <taxon>Dikarya</taxon>
        <taxon>Ascomycota</taxon>
        <taxon>Pezizomycotina</taxon>
        <taxon>Leotiomycetes</taxon>
        <taxon>Helotiales</taxon>
        <taxon>Lachnaceae</taxon>
        <taxon>Lachnellula</taxon>
    </lineage>
</organism>
<dbReference type="PANTHER" id="PTHR24305">
    <property type="entry name" value="CYTOCHROME P450"/>
    <property type="match status" value="1"/>
</dbReference>
<dbReference type="GO" id="GO:0020037">
    <property type="term" value="F:heme binding"/>
    <property type="evidence" value="ECO:0007669"/>
    <property type="project" value="InterPro"/>
</dbReference>
<dbReference type="PANTHER" id="PTHR24305:SF168">
    <property type="entry name" value="P450, PUTATIVE (EUROFUNG)-RELATED"/>
    <property type="match status" value="1"/>
</dbReference>
<dbReference type="Proteomes" id="UP000469558">
    <property type="component" value="Unassembled WGS sequence"/>
</dbReference>